<name>A0A087DGM3_9BIFI</name>
<accession>A0A087DGM3</accession>
<dbReference type="OrthoDB" id="3242305at2"/>
<dbReference type="Proteomes" id="UP000029033">
    <property type="component" value="Unassembled WGS sequence"/>
</dbReference>
<dbReference type="GeneID" id="85166465"/>
<proteinExistence type="predicted"/>
<sequence>MKYRSGTIDNAQVIRRINQRTARRLNNALTSEGTRPFQSVEKLTRTQADLQALVGASLNVIADDDAVEGFGPPTAEWTALCTVRVTVPAGRSVSAVQATGSMTMTAKSTDVETGCVLRLLVNNRQVASGVMSRENAEADQWDGLVSGVINLNNLKQGDVIPVTLQYRATTPADWPKQETNTADLTVQAAFPPATAARERGE</sequence>
<keyword evidence="2" id="KW-1185">Reference proteome</keyword>
<organism evidence="1 2">
    <name type="scientific">Bifidobacterium scardovii</name>
    <dbReference type="NCBI Taxonomy" id="158787"/>
    <lineage>
        <taxon>Bacteria</taxon>
        <taxon>Bacillati</taxon>
        <taxon>Actinomycetota</taxon>
        <taxon>Actinomycetes</taxon>
        <taxon>Bifidobacteriales</taxon>
        <taxon>Bifidobacteriaceae</taxon>
        <taxon>Bifidobacterium</taxon>
    </lineage>
</organism>
<comment type="caution">
    <text evidence="1">The sequence shown here is derived from an EMBL/GenBank/DDBJ whole genome shotgun (WGS) entry which is preliminary data.</text>
</comment>
<dbReference type="RefSeq" id="WP_033519161.1">
    <property type="nucleotide sequence ID" value="NZ_CAUPKV010000022.1"/>
</dbReference>
<evidence type="ECO:0000313" key="2">
    <source>
        <dbReference type="Proteomes" id="UP000029033"/>
    </source>
</evidence>
<dbReference type="EMBL" id="JGZO01000006">
    <property type="protein sequence ID" value="KFI94673.1"/>
    <property type="molecule type" value="Genomic_DNA"/>
</dbReference>
<evidence type="ECO:0000313" key="1">
    <source>
        <dbReference type="EMBL" id="KFI94673.1"/>
    </source>
</evidence>
<gene>
    <name evidence="1" type="ORF">BSCA_0725</name>
</gene>
<protein>
    <submittedName>
        <fullName evidence="1">Uncharacterized protein</fullName>
    </submittedName>
</protein>
<reference evidence="1 2" key="1">
    <citation type="submission" date="2014-03" db="EMBL/GenBank/DDBJ databases">
        <title>Genomics of Bifidobacteria.</title>
        <authorList>
            <person name="Ventura M."/>
            <person name="Milani C."/>
            <person name="Lugli G.A."/>
        </authorList>
    </citation>
    <scope>NUCLEOTIDE SEQUENCE [LARGE SCALE GENOMIC DNA]</scope>
    <source>
        <strain evidence="1 2">LMG 21589</strain>
    </source>
</reference>
<dbReference type="STRING" id="158787.BSCA_0725"/>
<dbReference type="AlphaFoldDB" id="A0A087DGM3"/>